<protein>
    <submittedName>
        <fullName evidence="1">DUF4287 domain-containing protein</fullName>
    </submittedName>
</protein>
<reference evidence="1" key="1">
    <citation type="submission" date="2022-06" db="EMBL/GenBank/DDBJ databases">
        <title>Devosia sp. XJ19-45 genome assembly.</title>
        <authorList>
            <person name="Li B."/>
            <person name="Cai M."/>
            <person name="Nie G."/>
            <person name="Li W."/>
        </authorList>
    </citation>
    <scope>NUCLEOTIDE SEQUENCE</scope>
    <source>
        <strain evidence="1">XJ19-45</strain>
    </source>
</reference>
<keyword evidence="2" id="KW-1185">Reference proteome</keyword>
<sequence length="69" mass="7488">MTFAAYLTNIEKQTGVSPDEFVRLARARGLTAPGTRATAITDWLKSEYGLGHGHAMAIVKLLKDRGVLT</sequence>
<comment type="caution">
    <text evidence="1">The sequence shown here is derived from an EMBL/GenBank/DDBJ whole genome shotgun (WGS) entry which is preliminary data.</text>
</comment>
<name>A0A9Q4AND1_9HYPH</name>
<gene>
    <name evidence="1" type="ORF">NF348_07595</name>
</gene>
<dbReference type="AlphaFoldDB" id="A0A9Q4AND1"/>
<dbReference type="Proteomes" id="UP001060275">
    <property type="component" value="Unassembled WGS sequence"/>
</dbReference>
<proteinExistence type="predicted"/>
<evidence type="ECO:0000313" key="2">
    <source>
        <dbReference type="Proteomes" id="UP001060275"/>
    </source>
</evidence>
<accession>A0A9Q4AND1</accession>
<dbReference type="InterPro" id="IPR025629">
    <property type="entry name" value="DUF4287"/>
</dbReference>
<dbReference type="Pfam" id="PF14117">
    <property type="entry name" value="DUF4287"/>
    <property type="match status" value="1"/>
</dbReference>
<dbReference type="RefSeq" id="WP_254673365.1">
    <property type="nucleotide sequence ID" value="NZ_JAMWDU010000002.1"/>
</dbReference>
<organism evidence="1 2">
    <name type="scientific">Devosia ureilytica</name>
    <dbReference type="NCBI Taxonomy" id="2952754"/>
    <lineage>
        <taxon>Bacteria</taxon>
        <taxon>Pseudomonadati</taxon>
        <taxon>Pseudomonadota</taxon>
        <taxon>Alphaproteobacteria</taxon>
        <taxon>Hyphomicrobiales</taxon>
        <taxon>Devosiaceae</taxon>
        <taxon>Devosia</taxon>
    </lineage>
</organism>
<dbReference type="EMBL" id="JAMWDU010000002">
    <property type="protein sequence ID" value="MCP8886964.1"/>
    <property type="molecule type" value="Genomic_DNA"/>
</dbReference>
<evidence type="ECO:0000313" key="1">
    <source>
        <dbReference type="EMBL" id="MCP8886964.1"/>
    </source>
</evidence>